<evidence type="ECO:0000313" key="2">
    <source>
        <dbReference type="EMBL" id="KAF2800020.1"/>
    </source>
</evidence>
<feature type="compositionally biased region" description="Polar residues" evidence="1">
    <location>
        <begin position="1"/>
        <end position="10"/>
    </location>
</feature>
<evidence type="ECO:0000256" key="1">
    <source>
        <dbReference type="SAM" id="MobiDB-lite"/>
    </source>
</evidence>
<protein>
    <submittedName>
        <fullName evidence="2">Uncharacterized protein</fullName>
    </submittedName>
</protein>
<organism evidence="2 3">
    <name type="scientific">Melanomma pulvis-pyrius CBS 109.77</name>
    <dbReference type="NCBI Taxonomy" id="1314802"/>
    <lineage>
        <taxon>Eukaryota</taxon>
        <taxon>Fungi</taxon>
        <taxon>Dikarya</taxon>
        <taxon>Ascomycota</taxon>
        <taxon>Pezizomycotina</taxon>
        <taxon>Dothideomycetes</taxon>
        <taxon>Pleosporomycetidae</taxon>
        <taxon>Pleosporales</taxon>
        <taxon>Melanommataceae</taxon>
        <taxon>Melanomma</taxon>
    </lineage>
</organism>
<feature type="region of interest" description="Disordered" evidence="1">
    <location>
        <begin position="1"/>
        <end position="65"/>
    </location>
</feature>
<reference evidence="2" key="1">
    <citation type="journal article" date="2020" name="Stud. Mycol.">
        <title>101 Dothideomycetes genomes: a test case for predicting lifestyles and emergence of pathogens.</title>
        <authorList>
            <person name="Haridas S."/>
            <person name="Albert R."/>
            <person name="Binder M."/>
            <person name="Bloem J."/>
            <person name="Labutti K."/>
            <person name="Salamov A."/>
            <person name="Andreopoulos B."/>
            <person name="Baker S."/>
            <person name="Barry K."/>
            <person name="Bills G."/>
            <person name="Bluhm B."/>
            <person name="Cannon C."/>
            <person name="Castanera R."/>
            <person name="Culley D."/>
            <person name="Daum C."/>
            <person name="Ezra D."/>
            <person name="Gonzalez J."/>
            <person name="Henrissat B."/>
            <person name="Kuo A."/>
            <person name="Liang C."/>
            <person name="Lipzen A."/>
            <person name="Lutzoni F."/>
            <person name="Magnuson J."/>
            <person name="Mondo S."/>
            <person name="Nolan M."/>
            <person name="Ohm R."/>
            <person name="Pangilinan J."/>
            <person name="Park H.-J."/>
            <person name="Ramirez L."/>
            <person name="Alfaro M."/>
            <person name="Sun H."/>
            <person name="Tritt A."/>
            <person name="Yoshinaga Y."/>
            <person name="Zwiers L.-H."/>
            <person name="Turgeon B."/>
            <person name="Goodwin S."/>
            <person name="Spatafora J."/>
            <person name="Crous P."/>
            <person name="Grigoriev I."/>
        </authorList>
    </citation>
    <scope>NUCLEOTIDE SEQUENCE</scope>
    <source>
        <strain evidence="2">CBS 109.77</strain>
    </source>
</reference>
<dbReference type="EMBL" id="MU001754">
    <property type="protein sequence ID" value="KAF2800020.1"/>
    <property type="molecule type" value="Genomic_DNA"/>
</dbReference>
<name>A0A6A6XU90_9PLEO</name>
<dbReference type="AlphaFoldDB" id="A0A6A6XU90"/>
<accession>A0A6A6XU90</accession>
<proteinExistence type="predicted"/>
<evidence type="ECO:0000313" key="3">
    <source>
        <dbReference type="Proteomes" id="UP000799757"/>
    </source>
</evidence>
<gene>
    <name evidence="2" type="ORF">K505DRAFT_32161</name>
</gene>
<keyword evidence="3" id="KW-1185">Reference proteome</keyword>
<feature type="compositionally biased region" description="Basic and acidic residues" evidence="1">
    <location>
        <begin position="26"/>
        <end position="38"/>
    </location>
</feature>
<sequence length="65" mass="7218">MQSLRRTAVTTARKGRTTLPRPPRRFAHDEHAHAHAHDAPLGNEGFGVRPHPLPLPSIPRLCARS</sequence>
<dbReference type="Proteomes" id="UP000799757">
    <property type="component" value="Unassembled WGS sequence"/>
</dbReference>